<keyword evidence="3" id="KW-1185">Reference proteome</keyword>
<dbReference type="EMBL" id="JACRTF010000001">
    <property type="protein sequence ID" value="MBC8593587.1"/>
    <property type="molecule type" value="Genomic_DNA"/>
</dbReference>
<comment type="caution">
    <text evidence="2">The sequence shown here is derived from an EMBL/GenBank/DDBJ whole genome shotgun (WGS) entry which is preliminary data.</text>
</comment>
<protein>
    <recommendedName>
        <fullName evidence="1">Arm DNA-binding domain-containing protein</fullName>
    </recommendedName>
</protein>
<reference evidence="2" key="1">
    <citation type="submission" date="2020-08" db="EMBL/GenBank/DDBJ databases">
        <title>Genome public.</title>
        <authorList>
            <person name="Liu C."/>
            <person name="Sun Q."/>
        </authorList>
    </citation>
    <scope>NUCLEOTIDE SEQUENCE</scope>
    <source>
        <strain evidence="2">N12</strain>
    </source>
</reference>
<proteinExistence type="predicted"/>
<dbReference type="AlphaFoldDB" id="A0A926F7N0"/>
<name>A0A926F7N0_9BACT</name>
<dbReference type="Proteomes" id="UP000651085">
    <property type="component" value="Unassembled WGS sequence"/>
</dbReference>
<evidence type="ECO:0000313" key="3">
    <source>
        <dbReference type="Proteomes" id="UP000651085"/>
    </source>
</evidence>
<feature type="domain" description="Arm DNA-binding" evidence="1">
    <location>
        <begin position="8"/>
        <end position="53"/>
    </location>
</feature>
<accession>A0A926F7N0</accession>
<dbReference type="Pfam" id="PF17293">
    <property type="entry name" value="Arm-DNA-bind_5"/>
    <property type="match status" value="1"/>
</dbReference>
<organism evidence="2 3">
    <name type="scientific">Jilunia laotingensis</name>
    <dbReference type="NCBI Taxonomy" id="2763675"/>
    <lineage>
        <taxon>Bacteria</taxon>
        <taxon>Pseudomonadati</taxon>
        <taxon>Bacteroidota</taxon>
        <taxon>Bacteroidia</taxon>
        <taxon>Bacteroidales</taxon>
        <taxon>Bacteroidaceae</taxon>
        <taxon>Jilunia</taxon>
    </lineage>
</organism>
<dbReference type="InterPro" id="IPR035386">
    <property type="entry name" value="Arm-DNA-bind_5"/>
</dbReference>
<evidence type="ECO:0000259" key="1">
    <source>
        <dbReference type="Pfam" id="PF17293"/>
    </source>
</evidence>
<evidence type="ECO:0000313" key="2">
    <source>
        <dbReference type="EMBL" id="MBC8593587.1"/>
    </source>
</evidence>
<gene>
    <name evidence="2" type="ORF">H8744_10070</name>
</gene>
<sequence length="57" mass="6457">MATTVNILCYKSKTLGNGEHPLMVCVCMDGKRKYKSLGVSVKAEHWNFEKNIPRCPE</sequence>